<dbReference type="AlphaFoldDB" id="A0A8S0SCZ0"/>
<reference evidence="1 2" key="1">
    <citation type="submission" date="2019-12" db="EMBL/GenBank/DDBJ databases">
        <authorList>
            <person name="Alioto T."/>
            <person name="Alioto T."/>
            <person name="Gomez Garrido J."/>
        </authorList>
    </citation>
    <scope>NUCLEOTIDE SEQUENCE [LARGE SCALE GENOMIC DNA]</scope>
</reference>
<evidence type="ECO:0000313" key="1">
    <source>
        <dbReference type="EMBL" id="CAA2990007.1"/>
    </source>
</evidence>
<proteinExistence type="predicted"/>
<sequence length="154" mass="18091">MKTEQNRIAIDNSFDQIFFITIAIIRLFENHQTIENTNWKLLEYRTKLESTENSSEQITSVLTIGIRLIETRRTIEVPNWKLLALCIRSSNEERSKENSSVQIKLILIVEIWLIETYGMIEVTNWKLLALCIRIFEGNSHKLRLEKSMASDQFS</sequence>
<protein>
    <submittedName>
        <fullName evidence="1">Uncharacterized protein</fullName>
    </submittedName>
</protein>
<evidence type="ECO:0000313" key="2">
    <source>
        <dbReference type="Proteomes" id="UP000594638"/>
    </source>
</evidence>
<name>A0A8S0SCZ0_OLEEU</name>
<gene>
    <name evidence="1" type="ORF">OLEA9_A051217</name>
</gene>
<accession>A0A8S0SCZ0</accession>
<organism evidence="1 2">
    <name type="scientific">Olea europaea subsp. europaea</name>
    <dbReference type="NCBI Taxonomy" id="158383"/>
    <lineage>
        <taxon>Eukaryota</taxon>
        <taxon>Viridiplantae</taxon>
        <taxon>Streptophyta</taxon>
        <taxon>Embryophyta</taxon>
        <taxon>Tracheophyta</taxon>
        <taxon>Spermatophyta</taxon>
        <taxon>Magnoliopsida</taxon>
        <taxon>eudicotyledons</taxon>
        <taxon>Gunneridae</taxon>
        <taxon>Pentapetalae</taxon>
        <taxon>asterids</taxon>
        <taxon>lamiids</taxon>
        <taxon>Lamiales</taxon>
        <taxon>Oleaceae</taxon>
        <taxon>Oleeae</taxon>
        <taxon>Olea</taxon>
    </lineage>
</organism>
<dbReference type="Proteomes" id="UP000594638">
    <property type="component" value="Unassembled WGS sequence"/>
</dbReference>
<keyword evidence="2" id="KW-1185">Reference proteome</keyword>
<dbReference type="Gramene" id="OE9A051217T1">
    <property type="protein sequence ID" value="OE9A051217C1"/>
    <property type="gene ID" value="OE9A051217"/>
</dbReference>
<comment type="caution">
    <text evidence="1">The sequence shown here is derived from an EMBL/GenBank/DDBJ whole genome shotgun (WGS) entry which is preliminary data.</text>
</comment>
<dbReference type="EMBL" id="CACTIH010004185">
    <property type="protein sequence ID" value="CAA2990007.1"/>
    <property type="molecule type" value="Genomic_DNA"/>
</dbReference>